<organism evidence="1 2">
    <name type="scientific">Dibothriocephalus latus</name>
    <name type="common">Fish tapeworm</name>
    <name type="synonym">Diphyllobothrium latum</name>
    <dbReference type="NCBI Taxonomy" id="60516"/>
    <lineage>
        <taxon>Eukaryota</taxon>
        <taxon>Metazoa</taxon>
        <taxon>Spiralia</taxon>
        <taxon>Lophotrochozoa</taxon>
        <taxon>Platyhelminthes</taxon>
        <taxon>Cestoda</taxon>
        <taxon>Eucestoda</taxon>
        <taxon>Diphyllobothriidea</taxon>
        <taxon>Diphyllobothriidae</taxon>
        <taxon>Dibothriocephalus</taxon>
    </lineage>
</organism>
<name>A0A3P7R6J9_DIBLA</name>
<accession>A0A3P7R6J9</accession>
<dbReference type="OrthoDB" id="10431921at2759"/>
<evidence type="ECO:0000313" key="2">
    <source>
        <dbReference type="Proteomes" id="UP000281553"/>
    </source>
</evidence>
<feature type="non-terminal residue" evidence="1">
    <location>
        <position position="98"/>
    </location>
</feature>
<dbReference type="Proteomes" id="UP000281553">
    <property type="component" value="Unassembled WGS sequence"/>
</dbReference>
<protein>
    <submittedName>
        <fullName evidence="1">Uncharacterized protein</fullName>
    </submittedName>
</protein>
<gene>
    <name evidence="1" type="ORF">DILT_LOCUS17901</name>
</gene>
<evidence type="ECO:0000313" key="1">
    <source>
        <dbReference type="EMBL" id="VDN39492.1"/>
    </source>
</evidence>
<sequence length="98" mass="10795">MVYAWQMRPFYFSINELRLNRRALMSRVLDLFSKVESRISRTLLCSAAGIAASRLPLPTPSGGGGNVTLNAALRDLALFNADLAKRTPPSILESMRAV</sequence>
<dbReference type="EMBL" id="UYRU01095673">
    <property type="protein sequence ID" value="VDN39492.1"/>
    <property type="molecule type" value="Genomic_DNA"/>
</dbReference>
<dbReference type="AlphaFoldDB" id="A0A3P7R6J9"/>
<keyword evidence="2" id="KW-1185">Reference proteome</keyword>
<proteinExistence type="predicted"/>
<reference evidence="1 2" key="1">
    <citation type="submission" date="2018-11" db="EMBL/GenBank/DDBJ databases">
        <authorList>
            <consortium name="Pathogen Informatics"/>
        </authorList>
    </citation>
    <scope>NUCLEOTIDE SEQUENCE [LARGE SCALE GENOMIC DNA]</scope>
</reference>